<dbReference type="NCBIfam" id="TIGR00722">
    <property type="entry name" value="ttdA_fumA_fumB"/>
    <property type="match status" value="1"/>
</dbReference>
<evidence type="ECO:0000256" key="4">
    <source>
        <dbReference type="ARBA" id="ARBA00023004"/>
    </source>
</evidence>
<dbReference type="RefSeq" id="WP_377006825.1">
    <property type="nucleotide sequence ID" value="NZ_JBHSLV010000008.1"/>
</dbReference>
<keyword evidence="4" id="KW-0408">Iron</keyword>
<evidence type="ECO:0000256" key="1">
    <source>
        <dbReference type="ARBA" id="ARBA00008876"/>
    </source>
</evidence>
<evidence type="ECO:0000256" key="6">
    <source>
        <dbReference type="ARBA" id="ARBA00023239"/>
    </source>
</evidence>
<sequence>MAITYELVKEVTANLYDWSLRRIPESSKAEFRKALATETEPQARQTLAFMLDSAERAETTGKFLCSDAGVPSYSIKIGSGARMKGDIRQAIVDGFAELTRAIQPPLLRFVTNPLTNERSFHGKDMPLVSWDLVGEGDYLDITCAPKALGGGRWAAVEILVSPSLDEIERCILEIVLRAGGQHCPPVVIGVGIGGTFDHAAKLSKDATLRPFGERNSEPMVAEMEERLTRAVNQMGFGPMGVGGATTTFGVHIEYASGHGFTPVAVSFNCWINRRTRARIYNSGVVERIE</sequence>
<dbReference type="InterPro" id="IPR051208">
    <property type="entry name" value="Class-I_Fumarase/Tartrate_DH"/>
</dbReference>
<feature type="domain" description="Fe-S hydro-lyase tartrate dehydratase alpha-type catalytic" evidence="7">
    <location>
        <begin position="13"/>
        <end position="277"/>
    </location>
</feature>
<dbReference type="PANTHER" id="PTHR30389">
    <property type="entry name" value="FUMARATE HYDRATASE-RELATED"/>
    <property type="match status" value="1"/>
</dbReference>
<organism evidence="8 9">
    <name type="scientific">Bosea vestrisii</name>
    <dbReference type="NCBI Taxonomy" id="151416"/>
    <lineage>
        <taxon>Bacteria</taxon>
        <taxon>Pseudomonadati</taxon>
        <taxon>Pseudomonadota</taxon>
        <taxon>Alphaproteobacteria</taxon>
        <taxon>Hyphomicrobiales</taxon>
        <taxon>Boseaceae</taxon>
        <taxon>Bosea</taxon>
    </lineage>
</organism>
<comment type="caution">
    <text evidence="8">The sequence shown here is derived from an EMBL/GenBank/DDBJ whole genome shotgun (WGS) entry which is preliminary data.</text>
</comment>
<evidence type="ECO:0000256" key="2">
    <source>
        <dbReference type="ARBA" id="ARBA00022485"/>
    </source>
</evidence>
<name>A0ABW0H6J9_9HYPH</name>
<evidence type="ECO:0000259" key="7">
    <source>
        <dbReference type="Pfam" id="PF05681"/>
    </source>
</evidence>
<dbReference type="Proteomes" id="UP001596104">
    <property type="component" value="Unassembled WGS sequence"/>
</dbReference>
<evidence type="ECO:0000256" key="5">
    <source>
        <dbReference type="ARBA" id="ARBA00023014"/>
    </source>
</evidence>
<keyword evidence="6" id="KW-0456">Lyase</keyword>
<evidence type="ECO:0000256" key="3">
    <source>
        <dbReference type="ARBA" id="ARBA00022723"/>
    </source>
</evidence>
<dbReference type="PANTHER" id="PTHR30389:SF17">
    <property type="entry name" value="L(+)-TARTRATE DEHYDRATASE SUBUNIT ALPHA-RELATED"/>
    <property type="match status" value="1"/>
</dbReference>
<comment type="similarity">
    <text evidence="1">Belongs to the class-I fumarase family.</text>
</comment>
<evidence type="ECO:0000313" key="8">
    <source>
        <dbReference type="EMBL" id="MFC5392101.1"/>
    </source>
</evidence>
<keyword evidence="5" id="KW-0411">Iron-sulfur</keyword>
<evidence type="ECO:0000313" key="9">
    <source>
        <dbReference type="Proteomes" id="UP001596104"/>
    </source>
</evidence>
<keyword evidence="3" id="KW-0479">Metal-binding</keyword>
<accession>A0ABW0H6J9</accession>
<gene>
    <name evidence="8" type="ORF">ACFPPC_05530</name>
</gene>
<reference evidence="9" key="1">
    <citation type="journal article" date="2019" name="Int. J. Syst. Evol. Microbiol.">
        <title>The Global Catalogue of Microorganisms (GCM) 10K type strain sequencing project: providing services to taxonomists for standard genome sequencing and annotation.</title>
        <authorList>
            <consortium name="The Broad Institute Genomics Platform"/>
            <consortium name="The Broad Institute Genome Sequencing Center for Infectious Disease"/>
            <person name="Wu L."/>
            <person name="Ma J."/>
        </authorList>
    </citation>
    <scope>NUCLEOTIDE SEQUENCE [LARGE SCALE GENOMIC DNA]</scope>
    <source>
        <strain evidence="9">CGMCC 1.16326</strain>
    </source>
</reference>
<dbReference type="EMBL" id="JBHSLV010000008">
    <property type="protein sequence ID" value="MFC5392101.1"/>
    <property type="molecule type" value="Genomic_DNA"/>
</dbReference>
<dbReference type="InterPro" id="IPR004646">
    <property type="entry name" value="Fe-S_hydro-lyase_TtdA-typ_cat"/>
</dbReference>
<dbReference type="Pfam" id="PF05681">
    <property type="entry name" value="Fumerase"/>
    <property type="match status" value="1"/>
</dbReference>
<keyword evidence="2" id="KW-0004">4Fe-4S</keyword>
<protein>
    <submittedName>
        <fullName evidence="8">Fumarate hydratase</fullName>
    </submittedName>
</protein>
<keyword evidence="9" id="KW-1185">Reference proteome</keyword>
<proteinExistence type="inferred from homology"/>